<keyword evidence="4 8" id="KW-0732">Signal</keyword>
<dbReference type="PANTHER" id="PTHR19143:SF433">
    <property type="entry name" value="FICOLIN-2"/>
    <property type="match status" value="1"/>
</dbReference>
<dbReference type="SUPFAM" id="SSF56496">
    <property type="entry name" value="Fibrinogen C-terminal domain-like"/>
    <property type="match status" value="1"/>
</dbReference>
<keyword evidence="3" id="KW-0399">Innate immunity</keyword>
<dbReference type="GO" id="GO:0001867">
    <property type="term" value="P:complement activation, lectin pathway"/>
    <property type="evidence" value="ECO:0007669"/>
    <property type="project" value="TreeGrafter"/>
</dbReference>
<dbReference type="GO" id="GO:0005102">
    <property type="term" value="F:signaling receptor binding"/>
    <property type="evidence" value="ECO:0007669"/>
    <property type="project" value="TreeGrafter"/>
</dbReference>
<comment type="subcellular location">
    <subcellularLocation>
        <location evidence="1">Secreted</location>
    </subcellularLocation>
</comment>
<evidence type="ECO:0000313" key="10">
    <source>
        <dbReference type="Ensembl" id="ENSNGAP00000017976.1"/>
    </source>
</evidence>
<gene>
    <name evidence="10" type="primary">Fcn2</name>
</gene>
<name>A0A8C6RF18_NANGA</name>
<evidence type="ECO:0000256" key="7">
    <source>
        <dbReference type="ARBA" id="ARBA00023180"/>
    </source>
</evidence>
<dbReference type="PANTHER" id="PTHR19143">
    <property type="entry name" value="FIBRINOGEN/TENASCIN/ANGIOPOEITIN"/>
    <property type="match status" value="1"/>
</dbReference>
<evidence type="ECO:0000313" key="11">
    <source>
        <dbReference type="Proteomes" id="UP000694381"/>
    </source>
</evidence>
<dbReference type="InterPro" id="IPR036056">
    <property type="entry name" value="Fibrinogen-like_C"/>
</dbReference>
<evidence type="ECO:0000259" key="9">
    <source>
        <dbReference type="PROSITE" id="PS51406"/>
    </source>
</evidence>
<keyword evidence="2" id="KW-0964">Secreted</keyword>
<proteinExistence type="predicted"/>
<sequence length="224" mass="24205">MAPGRAALLLLTLYIKDVTVQASDTCPEVKVLSLENSDKLTILRGCPGMPGTPGPKGEAGAKGERGVCWEWGWGCMGGQQCVRGEDRSVCGGGQQCVWGGQQCVWRGGRTAACKDFPGGSWWVFQRRLDGSVDFFQDWAAYKKGFGSQLGEFWLGNDNLHALTTQGTNELRVDLVDFDGKSNFAKYSSFRIEGEAEKYKLILGKFVGGGAGEGHKVGASKPVWV</sequence>
<keyword evidence="11" id="KW-1185">Reference proteome</keyword>
<keyword evidence="7" id="KW-0325">Glycoprotein</keyword>
<evidence type="ECO:0000256" key="5">
    <source>
        <dbReference type="ARBA" id="ARBA00022859"/>
    </source>
</evidence>
<protein>
    <submittedName>
        <fullName evidence="10">Ficolin B</fullName>
    </submittedName>
</protein>
<dbReference type="InterPro" id="IPR014716">
    <property type="entry name" value="Fibrinogen_a/b/g_C_1"/>
</dbReference>
<evidence type="ECO:0000256" key="8">
    <source>
        <dbReference type="SAM" id="SignalP"/>
    </source>
</evidence>
<dbReference type="InterPro" id="IPR002181">
    <property type="entry name" value="Fibrinogen_a/b/g_C_dom"/>
</dbReference>
<evidence type="ECO:0000256" key="1">
    <source>
        <dbReference type="ARBA" id="ARBA00004613"/>
    </source>
</evidence>
<dbReference type="Pfam" id="PF00147">
    <property type="entry name" value="Fibrinogen_C"/>
    <property type="match status" value="1"/>
</dbReference>
<accession>A0A8C6RF18</accession>
<dbReference type="GO" id="GO:0005581">
    <property type="term" value="C:collagen trimer"/>
    <property type="evidence" value="ECO:0007669"/>
    <property type="project" value="UniProtKB-KW"/>
</dbReference>
<organism evidence="10 11">
    <name type="scientific">Nannospalax galili</name>
    <name type="common">Northern Israeli blind subterranean mole rat</name>
    <name type="synonym">Spalax galili</name>
    <dbReference type="NCBI Taxonomy" id="1026970"/>
    <lineage>
        <taxon>Eukaryota</taxon>
        <taxon>Metazoa</taxon>
        <taxon>Chordata</taxon>
        <taxon>Craniata</taxon>
        <taxon>Vertebrata</taxon>
        <taxon>Euteleostomi</taxon>
        <taxon>Mammalia</taxon>
        <taxon>Eutheria</taxon>
        <taxon>Euarchontoglires</taxon>
        <taxon>Glires</taxon>
        <taxon>Rodentia</taxon>
        <taxon>Myomorpha</taxon>
        <taxon>Muroidea</taxon>
        <taxon>Spalacidae</taxon>
        <taxon>Spalacinae</taxon>
        <taxon>Nannospalax</taxon>
    </lineage>
</organism>
<dbReference type="GO" id="GO:0097367">
    <property type="term" value="F:carbohydrate derivative binding"/>
    <property type="evidence" value="ECO:0007669"/>
    <property type="project" value="TreeGrafter"/>
</dbReference>
<keyword evidence="5" id="KW-0391">Immunity</keyword>
<evidence type="ECO:0000256" key="2">
    <source>
        <dbReference type="ARBA" id="ARBA00022525"/>
    </source>
</evidence>
<dbReference type="GO" id="GO:0003823">
    <property type="term" value="F:antigen binding"/>
    <property type="evidence" value="ECO:0007669"/>
    <property type="project" value="TreeGrafter"/>
</dbReference>
<dbReference type="Proteomes" id="UP000694381">
    <property type="component" value="Unassembled WGS sequence"/>
</dbReference>
<reference evidence="10" key="2">
    <citation type="submission" date="2025-09" db="UniProtKB">
        <authorList>
            <consortium name="Ensembl"/>
        </authorList>
    </citation>
    <scope>IDENTIFICATION</scope>
</reference>
<keyword evidence="6" id="KW-0176">Collagen</keyword>
<evidence type="ECO:0000256" key="4">
    <source>
        <dbReference type="ARBA" id="ARBA00022729"/>
    </source>
</evidence>
<reference evidence="10" key="1">
    <citation type="submission" date="2025-08" db="UniProtKB">
        <authorList>
            <consortium name="Ensembl"/>
        </authorList>
    </citation>
    <scope>IDENTIFICATION</scope>
</reference>
<dbReference type="Ensembl" id="ENSNGAT00000023616.1">
    <property type="protein sequence ID" value="ENSNGAP00000017976.1"/>
    <property type="gene ID" value="ENSNGAG00000018239.1"/>
</dbReference>
<dbReference type="Gene3D" id="3.90.215.10">
    <property type="entry name" value="Gamma Fibrinogen, chain A, domain 1"/>
    <property type="match status" value="1"/>
</dbReference>
<feature type="signal peptide" evidence="8">
    <location>
        <begin position="1"/>
        <end position="22"/>
    </location>
</feature>
<dbReference type="GO" id="GO:0005615">
    <property type="term" value="C:extracellular space"/>
    <property type="evidence" value="ECO:0007669"/>
    <property type="project" value="TreeGrafter"/>
</dbReference>
<feature type="domain" description="Fibrinogen C-terminal" evidence="9">
    <location>
        <begin position="87"/>
        <end position="224"/>
    </location>
</feature>
<dbReference type="InterPro" id="IPR050373">
    <property type="entry name" value="Fibrinogen_C-term_domain"/>
</dbReference>
<dbReference type="PROSITE" id="PS51406">
    <property type="entry name" value="FIBRINOGEN_C_2"/>
    <property type="match status" value="1"/>
</dbReference>
<feature type="chain" id="PRO_5034846463" evidence="8">
    <location>
        <begin position="23"/>
        <end position="224"/>
    </location>
</feature>
<evidence type="ECO:0000256" key="3">
    <source>
        <dbReference type="ARBA" id="ARBA00022588"/>
    </source>
</evidence>
<dbReference type="SMART" id="SM00186">
    <property type="entry name" value="FBG"/>
    <property type="match status" value="1"/>
</dbReference>
<evidence type="ECO:0000256" key="6">
    <source>
        <dbReference type="ARBA" id="ARBA00023119"/>
    </source>
</evidence>
<dbReference type="AlphaFoldDB" id="A0A8C6RF18"/>
<dbReference type="GeneTree" id="ENSGT00940000157531"/>